<proteinExistence type="predicted"/>
<accession>A0ACC2IBW3</accession>
<evidence type="ECO:0000313" key="1">
    <source>
        <dbReference type="EMBL" id="KAJ8112644.1"/>
    </source>
</evidence>
<evidence type="ECO:0000313" key="2">
    <source>
        <dbReference type="Proteomes" id="UP001153331"/>
    </source>
</evidence>
<reference evidence="1" key="1">
    <citation type="submission" date="2022-11" db="EMBL/GenBank/DDBJ databases">
        <title>Genome Sequence of Boeremia exigua.</title>
        <authorList>
            <person name="Buettner E."/>
        </authorList>
    </citation>
    <scope>NUCLEOTIDE SEQUENCE</scope>
    <source>
        <strain evidence="1">CU02</strain>
    </source>
</reference>
<dbReference type="EMBL" id="JAPHNI010000309">
    <property type="protein sequence ID" value="KAJ8112644.1"/>
    <property type="molecule type" value="Genomic_DNA"/>
</dbReference>
<protein>
    <submittedName>
        <fullName evidence="1">Uncharacterized protein</fullName>
    </submittedName>
</protein>
<name>A0ACC2IBW3_9PLEO</name>
<organism evidence="1 2">
    <name type="scientific">Boeremia exigua</name>
    <dbReference type="NCBI Taxonomy" id="749465"/>
    <lineage>
        <taxon>Eukaryota</taxon>
        <taxon>Fungi</taxon>
        <taxon>Dikarya</taxon>
        <taxon>Ascomycota</taxon>
        <taxon>Pezizomycotina</taxon>
        <taxon>Dothideomycetes</taxon>
        <taxon>Pleosporomycetidae</taxon>
        <taxon>Pleosporales</taxon>
        <taxon>Pleosporineae</taxon>
        <taxon>Didymellaceae</taxon>
        <taxon>Boeremia</taxon>
    </lineage>
</organism>
<keyword evidence="2" id="KW-1185">Reference proteome</keyword>
<dbReference type="Proteomes" id="UP001153331">
    <property type="component" value="Unassembled WGS sequence"/>
</dbReference>
<gene>
    <name evidence="1" type="ORF">OPT61_g5033</name>
</gene>
<comment type="caution">
    <text evidence="1">The sequence shown here is derived from an EMBL/GenBank/DDBJ whole genome shotgun (WGS) entry which is preliminary data.</text>
</comment>
<sequence>MVSKLMKSNNKWRRRIIRLLDDLLTDLQRRPPGLEQGLIIDRLTSLSNRADSMFEGLGQVERAESLYYTRPIEISNKESVIVYRLKDCAEDTAFATYCFLQDASYLRLFSARAWREFALSKIGIQTATFCTNSTDAQIGRMSEELRKTFDHFNDTWMTRMHPKVDTFFRSHCGDAIPTADPFLDEIHPDCEDVILARHANRRLGYYACTLICAKMSRMSFEAFLGSPREHLSDSLHDMCMVKSLYQLRCLQWPKDAISSALRADCMYSGAHALVLGHIDTDAIFTAQMLYDIQQQINPQTLGTENIIGHLCHDYHDLYRVYAPEWNNETFKAAHPSRTQRMCEQYKLLDKIVGGDDDIQLQDILERWECKTDRQYTIPGFQLLRHAPSLIGQLVAHFRTDFHTEFLDITNDSGYILTACHLYNAAKASGALQLYRWVDIEWVIDHQSRYTIFGGELPVTDTEYIRRFCLVYGLDSTKFLHSRKPTPSTRVKNDIRPKGSFPRRLESCSQLVRICTRTPRTCTDTPWAYPVAAKTMEDFADNQLDWLSTYGKPNKIGVLIASKESYDSDEEALNFDIFALHLKCARLLTKIRDICIEEAPEDYPMARFGGEQGINPTVAEVLRDLIAVPRYHARMWPTVVRLMSGMIQEEGSACLDMAFERMKVTTLDSVTVDSDVCSETGLLTPPLEEIDENAGYSLSSQDRQDAEANSLN</sequence>